<reference evidence="2" key="1">
    <citation type="submission" date="2016-10" db="EMBL/GenBank/DDBJ databases">
        <authorList>
            <person name="de Groot N.N."/>
        </authorList>
    </citation>
    <scope>NUCLEOTIDE SEQUENCE</scope>
</reference>
<feature type="transmembrane region" description="Helical" evidence="1">
    <location>
        <begin position="45"/>
        <end position="63"/>
    </location>
</feature>
<keyword evidence="1" id="KW-1133">Transmembrane helix</keyword>
<protein>
    <submittedName>
        <fullName evidence="2">Uncharacterized protein</fullName>
    </submittedName>
</protein>
<evidence type="ECO:0000313" key="2">
    <source>
        <dbReference type="EMBL" id="SFV54593.1"/>
    </source>
</evidence>
<name>A0A1W1BM63_9ZZZZ</name>
<organism evidence="2">
    <name type="scientific">hydrothermal vent metagenome</name>
    <dbReference type="NCBI Taxonomy" id="652676"/>
    <lineage>
        <taxon>unclassified sequences</taxon>
        <taxon>metagenomes</taxon>
        <taxon>ecological metagenomes</taxon>
    </lineage>
</organism>
<evidence type="ECO:0000256" key="1">
    <source>
        <dbReference type="SAM" id="Phobius"/>
    </source>
</evidence>
<accession>A0A1W1BM63</accession>
<sequence>MKHFFKELYGAGIIFFYYVKWVIFIGLPILYYGLDYKQNIIMDVLWVYCFALITKDFIVRVVLKKK</sequence>
<feature type="transmembrane region" description="Helical" evidence="1">
    <location>
        <begin position="12"/>
        <end position="33"/>
    </location>
</feature>
<proteinExistence type="predicted"/>
<gene>
    <name evidence="2" type="ORF">MNB_SV-14-1578</name>
</gene>
<keyword evidence="1" id="KW-0472">Membrane</keyword>
<dbReference type="AlphaFoldDB" id="A0A1W1BM63"/>
<keyword evidence="1" id="KW-0812">Transmembrane</keyword>
<dbReference type="EMBL" id="FPHN01000037">
    <property type="protein sequence ID" value="SFV54593.1"/>
    <property type="molecule type" value="Genomic_DNA"/>
</dbReference>